<proteinExistence type="predicted"/>
<gene>
    <name evidence="2" type="ORF">SAMN06265350_103213</name>
</gene>
<accession>A0A521C4X6</accession>
<organism evidence="2 3">
    <name type="scientific">Solitalea koreensis</name>
    <dbReference type="NCBI Taxonomy" id="543615"/>
    <lineage>
        <taxon>Bacteria</taxon>
        <taxon>Pseudomonadati</taxon>
        <taxon>Bacteroidota</taxon>
        <taxon>Sphingobacteriia</taxon>
        <taxon>Sphingobacteriales</taxon>
        <taxon>Sphingobacteriaceae</taxon>
        <taxon>Solitalea</taxon>
    </lineage>
</organism>
<sequence length="189" mass="21253">MKYTDLRSLFWPILFITIIVTACSTPMKVNSDFDKSIDFSKYKTYAFYQLTDTSRAISELNRKRILEAIKSEMNKKGFTESSNPDLMVNALAILKDMKSVTANTNYMGYGGYYRPYGGGMGMSTTTYDVNNYKDGSLIIDIVDIQKKQLIWQGVGNKEIDGPIQDPDKTIPEAISKIMASFPPGMATKK</sequence>
<evidence type="ECO:0000313" key="3">
    <source>
        <dbReference type="Proteomes" id="UP000315971"/>
    </source>
</evidence>
<dbReference type="EMBL" id="FXSZ01000003">
    <property type="protein sequence ID" value="SMO54459.1"/>
    <property type="molecule type" value="Genomic_DNA"/>
</dbReference>
<dbReference type="AlphaFoldDB" id="A0A521C4X6"/>
<protein>
    <recommendedName>
        <fullName evidence="1">DUF4136 domain-containing protein</fullName>
    </recommendedName>
</protein>
<evidence type="ECO:0000313" key="2">
    <source>
        <dbReference type="EMBL" id="SMO54459.1"/>
    </source>
</evidence>
<dbReference type="RefSeq" id="WP_142602564.1">
    <property type="nucleotide sequence ID" value="NZ_FXSZ01000003.1"/>
</dbReference>
<dbReference type="PROSITE" id="PS51257">
    <property type="entry name" value="PROKAR_LIPOPROTEIN"/>
    <property type="match status" value="1"/>
</dbReference>
<name>A0A521C4X6_9SPHI</name>
<dbReference type="Pfam" id="PF13590">
    <property type="entry name" value="DUF4136"/>
    <property type="match status" value="1"/>
</dbReference>
<dbReference type="InterPro" id="IPR025411">
    <property type="entry name" value="DUF4136"/>
</dbReference>
<feature type="domain" description="DUF4136" evidence="1">
    <location>
        <begin position="29"/>
        <end position="183"/>
    </location>
</feature>
<dbReference type="Proteomes" id="UP000315971">
    <property type="component" value="Unassembled WGS sequence"/>
</dbReference>
<keyword evidence="3" id="KW-1185">Reference proteome</keyword>
<dbReference type="OrthoDB" id="5432251at2"/>
<reference evidence="2 3" key="1">
    <citation type="submission" date="2017-05" db="EMBL/GenBank/DDBJ databases">
        <authorList>
            <person name="Varghese N."/>
            <person name="Submissions S."/>
        </authorList>
    </citation>
    <scope>NUCLEOTIDE SEQUENCE [LARGE SCALE GENOMIC DNA]</scope>
    <source>
        <strain evidence="2 3">DSM 21342</strain>
    </source>
</reference>
<evidence type="ECO:0000259" key="1">
    <source>
        <dbReference type="Pfam" id="PF13590"/>
    </source>
</evidence>
<dbReference type="Gene3D" id="3.30.160.670">
    <property type="match status" value="1"/>
</dbReference>